<accession>A0A2W4RLT7</accession>
<dbReference type="InterPro" id="IPR036782">
    <property type="entry name" value="NE0471-like_N"/>
</dbReference>
<dbReference type="Proteomes" id="UP000249396">
    <property type="component" value="Unassembled WGS sequence"/>
</dbReference>
<proteinExistence type="predicted"/>
<dbReference type="SUPFAM" id="SSF143880">
    <property type="entry name" value="NE0471 N-terminal domain-like"/>
    <property type="match status" value="1"/>
</dbReference>
<evidence type="ECO:0000313" key="1">
    <source>
        <dbReference type="EMBL" id="PZN84871.1"/>
    </source>
</evidence>
<organism evidence="1 2">
    <name type="scientific">Candidatus Methylumidiphilus alinenensis</name>
    <dbReference type="NCBI Taxonomy" id="2202197"/>
    <lineage>
        <taxon>Bacteria</taxon>
        <taxon>Pseudomonadati</taxon>
        <taxon>Pseudomonadota</taxon>
        <taxon>Gammaproteobacteria</taxon>
        <taxon>Methylococcales</taxon>
        <taxon>Candidatus Methylumidiphilus</taxon>
    </lineage>
</organism>
<dbReference type="AlphaFoldDB" id="A0A2W4RLT7"/>
<protein>
    <submittedName>
        <fullName evidence="1">DUF2442 domain-containing protein</fullName>
    </submittedName>
</protein>
<dbReference type="Pfam" id="PF10387">
    <property type="entry name" value="DUF2442"/>
    <property type="match status" value="1"/>
</dbReference>
<gene>
    <name evidence="1" type="ORF">DM484_02060</name>
</gene>
<sequence length="93" mass="10798">MNRDVINIVTVYPVGDYRLCLTFDDGTVQTVDFKPFLTRSSHLDIRAYLDPARFLAFRIEYGELVWGDYDLCFPMMDLYRNDLDHHVCSAVAA</sequence>
<evidence type="ECO:0000313" key="2">
    <source>
        <dbReference type="Proteomes" id="UP000249396"/>
    </source>
</evidence>
<dbReference type="Gene3D" id="3.30.2020.10">
    <property type="entry name" value="NE0471-like N-terminal domain"/>
    <property type="match status" value="1"/>
</dbReference>
<dbReference type="EMBL" id="QJPH01000142">
    <property type="protein sequence ID" value="PZN84871.1"/>
    <property type="molecule type" value="Genomic_DNA"/>
</dbReference>
<dbReference type="InterPro" id="IPR018841">
    <property type="entry name" value="DUF2442"/>
</dbReference>
<reference evidence="1 2" key="1">
    <citation type="journal article" date="2018" name="Aquat. Microb. Ecol.">
        <title>Gammaproteobacterial methanotrophs dominate.</title>
        <authorList>
            <person name="Rissanen A.J."/>
            <person name="Saarenheimo J."/>
            <person name="Tiirola M."/>
            <person name="Peura S."/>
            <person name="Aalto S.L."/>
            <person name="Karvinen A."/>
            <person name="Nykanen H."/>
        </authorList>
    </citation>
    <scope>NUCLEOTIDE SEQUENCE [LARGE SCALE GENOMIC DNA]</scope>
    <source>
        <strain evidence="1">AMbin10</strain>
    </source>
</reference>
<name>A0A2W4RLT7_9GAMM</name>
<comment type="caution">
    <text evidence="1">The sequence shown here is derived from an EMBL/GenBank/DDBJ whole genome shotgun (WGS) entry which is preliminary data.</text>
</comment>